<reference evidence="2" key="1">
    <citation type="submission" date="2015-01" db="EMBL/GenBank/DDBJ databases">
        <authorList>
            <person name="Aksoy S."/>
            <person name="Warren W."/>
            <person name="Wilson R.K."/>
        </authorList>
    </citation>
    <scope>NUCLEOTIDE SEQUENCE [LARGE SCALE GENOMIC DNA]</scope>
    <source>
        <strain evidence="2">IAEA</strain>
    </source>
</reference>
<sequence>MNYNTNNDNSTHSINTRLETRFDQVFSCFQLRQENITEEDSVDSYLAENFKSFINSLDNKMLNGDIPNNTGKSCENTIEGCNISSNHEGSQAEAKYANQQLVDILKQQNEASLSYMQEIENLK</sequence>
<dbReference type="Proteomes" id="UP000092460">
    <property type="component" value="Unassembled WGS sequence"/>
</dbReference>
<accession>A0A1B0BZH3</accession>
<organism evidence="1 2">
    <name type="scientific">Glossina palpalis gambiensis</name>
    <dbReference type="NCBI Taxonomy" id="67801"/>
    <lineage>
        <taxon>Eukaryota</taxon>
        <taxon>Metazoa</taxon>
        <taxon>Ecdysozoa</taxon>
        <taxon>Arthropoda</taxon>
        <taxon>Hexapoda</taxon>
        <taxon>Insecta</taxon>
        <taxon>Pterygota</taxon>
        <taxon>Neoptera</taxon>
        <taxon>Endopterygota</taxon>
        <taxon>Diptera</taxon>
        <taxon>Brachycera</taxon>
        <taxon>Muscomorpha</taxon>
        <taxon>Hippoboscoidea</taxon>
        <taxon>Glossinidae</taxon>
        <taxon>Glossina</taxon>
    </lineage>
</organism>
<name>A0A1B0BZH3_9MUSC</name>
<evidence type="ECO:0000313" key="2">
    <source>
        <dbReference type="Proteomes" id="UP000092460"/>
    </source>
</evidence>
<dbReference type="AlphaFoldDB" id="A0A1B0BZH3"/>
<dbReference type="EMBL" id="JXJN01023155">
    <property type="status" value="NOT_ANNOTATED_CDS"/>
    <property type="molecule type" value="Genomic_DNA"/>
</dbReference>
<protein>
    <submittedName>
        <fullName evidence="1">Uncharacterized protein</fullName>
    </submittedName>
</protein>
<reference evidence="1" key="2">
    <citation type="submission" date="2020-05" db="UniProtKB">
        <authorList>
            <consortium name="EnsemblMetazoa"/>
        </authorList>
    </citation>
    <scope>IDENTIFICATION</scope>
    <source>
        <strain evidence="1">IAEA</strain>
    </source>
</reference>
<dbReference type="VEuPathDB" id="VectorBase:GPPI045118"/>
<evidence type="ECO:0000313" key="1">
    <source>
        <dbReference type="EnsemblMetazoa" id="GPPI045118-PA"/>
    </source>
</evidence>
<keyword evidence="2" id="KW-1185">Reference proteome</keyword>
<dbReference type="EnsemblMetazoa" id="GPPI045118-RA">
    <property type="protein sequence ID" value="GPPI045118-PA"/>
    <property type="gene ID" value="GPPI045118"/>
</dbReference>
<proteinExistence type="predicted"/>